<evidence type="ECO:0000256" key="5">
    <source>
        <dbReference type="RuleBase" id="RU000499"/>
    </source>
</evidence>
<evidence type="ECO:0000313" key="6">
    <source>
        <dbReference type="EMBL" id="GHH68813.1"/>
    </source>
</evidence>
<feature type="active site" evidence="4">
    <location>
        <position position="56"/>
    </location>
</feature>
<organism evidence="6 7">
    <name type="scientific">Streptomyces sulfonofaciens</name>
    <dbReference type="NCBI Taxonomy" id="68272"/>
    <lineage>
        <taxon>Bacteria</taxon>
        <taxon>Bacillati</taxon>
        <taxon>Actinomycetota</taxon>
        <taxon>Actinomycetes</taxon>
        <taxon>Kitasatosporales</taxon>
        <taxon>Streptomycetaceae</taxon>
        <taxon>Streptomyces</taxon>
    </lineage>
</organism>
<dbReference type="SUPFAM" id="SSF52833">
    <property type="entry name" value="Thioredoxin-like"/>
    <property type="match status" value="1"/>
</dbReference>
<reference evidence="6" key="1">
    <citation type="journal article" date="2014" name="Int. J. Syst. Evol. Microbiol.">
        <title>Complete genome sequence of Corynebacterium casei LMG S-19264T (=DSM 44701T), isolated from a smear-ripened cheese.</title>
        <authorList>
            <consortium name="US DOE Joint Genome Institute (JGI-PGF)"/>
            <person name="Walter F."/>
            <person name="Albersmeier A."/>
            <person name="Kalinowski J."/>
            <person name="Ruckert C."/>
        </authorList>
    </citation>
    <scope>NUCLEOTIDE SEQUENCE</scope>
    <source>
        <strain evidence="6">JCM 5069</strain>
    </source>
</reference>
<protein>
    <recommendedName>
        <fullName evidence="5">Glutathione peroxidase</fullName>
    </recommendedName>
</protein>
<dbReference type="Proteomes" id="UP000603708">
    <property type="component" value="Unassembled WGS sequence"/>
</dbReference>
<dbReference type="CDD" id="cd00340">
    <property type="entry name" value="GSH_Peroxidase"/>
    <property type="match status" value="1"/>
</dbReference>
<dbReference type="PANTHER" id="PTHR11592:SF40">
    <property type="entry name" value="THIOREDOXIN_GLUTATHIONE PEROXIDASE BTUE"/>
    <property type="match status" value="1"/>
</dbReference>
<accession>A0A919FML0</accession>
<dbReference type="InterPro" id="IPR036249">
    <property type="entry name" value="Thioredoxin-like_sf"/>
</dbReference>
<dbReference type="FunFam" id="3.40.30.10:FF:000010">
    <property type="entry name" value="Glutathione peroxidase"/>
    <property type="match status" value="1"/>
</dbReference>
<evidence type="ECO:0000313" key="7">
    <source>
        <dbReference type="Proteomes" id="UP000603708"/>
    </source>
</evidence>
<dbReference type="EMBL" id="BNCD01000001">
    <property type="protein sequence ID" value="GHH68813.1"/>
    <property type="molecule type" value="Genomic_DNA"/>
</dbReference>
<evidence type="ECO:0000256" key="3">
    <source>
        <dbReference type="ARBA" id="ARBA00023002"/>
    </source>
</evidence>
<evidence type="ECO:0000256" key="2">
    <source>
        <dbReference type="ARBA" id="ARBA00022559"/>
    </source>
</evidence>
<keyword evidence="2 5" id="KW-0575">Peroxidase</keyword>
<evidence type="ECO:0000256" key="1">
    <source>
        <dbReference type="ARBA" id="ARBA00006926"/>
    </source>
</evidence>
<keyword evidence="7" id="KW-1185">Reference proteome</keyword>
<dbReference type="PANTHER" id="PTHR11592">
    <property type="entry name" value="GLUTATHIONE PEROXIDASE"/>
    <property type="match status" value="1"/>
</dbReference>
<reference evidence="6" key="2">
    <citation type="submission" date="2020-09" db="EMBL/GenBank/DDBJ databases">
        <authorList>
            <person name="Sun Q."/>
            <person name="Ohkuma M."/>
        </authorList>
    </citation>
    <scope>NUCLEOTIDE SEQUENCE</scope>
    <source>
        <strain evidence="6">JCM 5069</strain>
    </source>
</reference>
<dbReference type="PRINTS" id="PR01011">
    <property type="entry name" value="GLUTPROXDASE"/>
</dbReference>
<evidence type="ECO:0000256" key="4">
    <source>
        <dbReference type="PIRSR" id="PIRSR000303-1"/>
    </source>
</evidence>
<dbReference type="GO" id="GO:0004601">
    <property type="term" value="F:peroxidase activity"/>
    <property type="evidence" value="ECO:0007669"/>
    <property type="project" value="UniProtKB-KW"/>
</dbReference>
<gene>
    <name evidence="6" type="ORF">GCM10018793_00190</name>
</gene>
<dbReference type="InterPro" id="IPR000889">
    <property type="entry name" value="Glutathione_peroxidase"/>
</dbReference>
<dbReference type="InterPro" id="IPR029759">
    <property type="entry name" value="GPX_AS"/>
</dbReference>
<comment type="caution">
    <text evidence="6">The sequence shown here is derived from an EMBL/GenBank/DDBJ whole genome shotgun (WGS) entry which is preliminary data.</text>
</comment>
<dbReference type="AlphaFoldDB" id="A0A919FML0"/>
<dbReference type="PIRSF" id="PIRSF000303">
    <property type="entry name" value="Glutathion_perox"/>
    <property type="match status" value="1"/>
</dbReference>
<dbReference type="PROSITE" id="PS00460">
    <property type="entry name" value="GLUTATHIONE_PEROXID_1"/>
    <property type="match status" value="1"/>
</dbReference>
<proteinExistence type="inferred from homology"/>
<dbReference type="Pfam" id="PF00255">
    <property type="entry name" value="GSHPx"/>
    <property type="match status" value="1"/>
</dbReference>
<name>A0A919FML0_9ACTN</name>
<sequence length="184" mass="19589">MSDNEAQNAQTVDGGPVDGAAEDVYGVEIGALKGGSAELGRFRGSVVLVVNVASRCGLTPQYEALEQLHEQYAGRGFSVLGVPCNQFMGQEPGSADEIAEFCSATYGVTFPMTEKVEVNGEGRHALYERLVGHADAEGHTGDIRWNFEKFLIGRDGTVTARFAPQTVPDAPEVVAALEKALARE</sequence>
<dbReference type="GO" id="GO:0034599">
    <property type="term" value="P:cellular response to oxidative stress"/>
    <property type="evidence" value="ECO:0007669"/>
    <property type="project" value="TreeGrafter"/>
</dbReference>
<dbReference type="Gene3D" id="3.40.30.10">
    <property type="entry name" value="Glutaredoxin"/>
    <property type="match status" value="1"/>
</dbReference>
<comment type="similarity">
    <text evidence="1 5">Belongs to the glutathione peroxidase family.</text>
</comment>
<dbReference type="RefSeq" id="WP_189928781.1">
    <property type="nucleotide sequence ID" value="NZ_BNCD01000001.1"/>
</dbReference>
<keyword evidence="3 5" id="KW-0560">Oxidoreductase</keyword>
<dbReference type="PROSITE" id="PS51355">
    <property type="entry name" value="GLUTATHIONE_PEROXID_3"/>
    <property type="match status" value="1"/>
</dbReference>